<evidence type="ECO:0000256" key="9">
    <source>
        <dbReference type="ARBA" id="ARBA00023239"/>
    </source>
</evidence>
<dbReference type="Gene3D" id="3.20.20.70">
    <property type="entry name" value="Aldolase class I"/>
    <property type="match status" value="1"/>
</dbReference>
<keyword evidence="5 12" id="KW-0963">Cytoplasm</keyword>
<evidence type="ECO:0000256" key="4">
    <source>
        <dbReference type="ARBA" id="ARBA00012086"/>
    </source>
</evidence>
<evidence type="ECO:0000313" key="17">
    <source>
        <dbReference type="Proteomes" id="UP000334923"/>
    </source>
</evidence>
<dbReference type="PIRSF" id="PIRSF001365">
    <property type="entry name" value="DHDPS"/>
    <property type="match status" value="1"/>
</dbReference>
<evidence type="ECO:0000256" key="15">
    <source>
        <dbReference type="PIRSR" id="PIRSR001365-2"/>
    </source>
</evidence>
<dbReference type="PROSITE" id="PS00665">
    <property type="entry name" value="DHDPS_1"/>
    <property type="match status" value="1"/>
</dbReference>
<protein>
    <recommendedName>
        <fullName evidence="4 12">4-hydroxy-tetrahydrodipicolinate synthase</fullName>
        <shortName evidence="12">HTPA synthase</shortName>
        <ecNumber evidence="4 12">4.3.3.7</ecNumber>
    </recommendedName>
</protein>
<proteinExistence type="inferred from homology"/>
<comment type="subunit">
    <text evidence="12">Homotetramer; dimer of dimers.</text>
</comment>
<evidence type="ECO:0000256" key="11">
    <source>
        <dbReference type="ARBA" id="ARBA00047836"/>
    </source>
</evidence>
<keyword evidence="17" id="KW-1185">Reference proteome</keyword>
<accession>A0A5E6MDJ3</accession>
<evidence type="ECO:0000256" key="3">
    <source>
        <dbReference type="ARBA" id="ARBA00007592"/>
    </source>
</evidence>
<dbReference type="InterPro" id="IPR013785">
    <property type="entry name" value="Aldolase_TIM"/>
</dbReference>
<reference evidence="16 17" key="1">
    <citation type="submission" date="2019-09" db="EMBL/GenBank/DDBJ databases">
        <authorList>
            <person name="Cremers G."/>
        </authorList>
    </citation>
    <scope>NUCLEOTIDE SEQUENCE [LARGE SCALE GENOMIC DNA]</scope>
    <source>
        <strain evidence="16">4A</strain>
    </source>
</reference>
<evidence type="ECO:0000256" key="12">
    <source>
        <dbReference type="HAMAP-Rule" id="MF_00418"/>
    </source>
</evidence>
<comment type="catalytic activity">
    <reaction evidence="11 12">
        <text>L-aspartate 4-semialdehyde + pyruvate = (2S,4S)-4-hydroxy-2,3,4,5-tetrahydrodipicolinate + H2O + H(+)</text>
        <dbReference type="Rhea" id="RHEA:34171"/>
        <dbReference type="ChEBI" id="CHEBI:15361"/>
        <dbReference type="ChEBI" id="CHEBI:15377"/>
        <dbReference type="ChEBI" id="CHEBI:15378"/>
        <dbReference type="ChEBI" id="CHEBI:67139"/>
        <dbReference type="ChEBI" id="CHEBI:537519"/>
        <dbReference type="EC" id="4.3.3.7"/>
    </reaction>
</comment>
<dbReference type="SMART" id="SM01130">
    <property type="entry name" value="DHDPS"/>
    <property type="match status" value="1"/>
</dbReference>
<evidence type="ECO:0000256" key="5">
    <source>
        <dbReference type="ARBA" id="ARBA00022490"/>
    </source>
</evidence>
<evidence type="ECO:0000256" key="1">
    <source>
        <dbReference type="ARBA" id="ARBA00003294"/>
    </source>
</evidence>
<dbReference type="SUPFAM" id="SSF51569">
    <property type="entry name" value="Aldolase"/>
    <property type="match status" value="1"/>
</dbReference>
<feature type="active site" description="Schiff-base intermediate with substrate" evidence="12 14">
    <location>
        <position position="162"/>
    </location>
</feature>
<gene>
    <name evidence="12 16" type="primary">dapA</name>
    <name evidence="16" type="ORF">MAMT_01148</name>
</gene>
<evidence type="ECO:0000256" key="2">
    <source>
        <dbReference type="ARBA" id="ARBA00005120"/>
    </source>
</evidence>
<dbReference type="PANTHER" id="PTHR12128:SF66">
    <property type="entry name" value="4-HYDROXY-2-OXOGLUTARATE ALDOLASE, MITOCHONDRIAL"/>
    <property type="match status" value="1"/>
</dbReference>
<dbReference type="GO" id="GO:0008840">
    <property type="term" value="F:4-hydroxy-tetrahydrodipicolinate synthase activity"/>
    <property type="evidence" value="ECO:0007669"/>
    <property type="project" value="UniProtKB-UniRule"/>
</dbReference>
<evidence type="ECO:0000313" key="16">
    <source>
        <dbReference type="EMBL" id="VVM06351.1"/>
    </source>
</evidence>
<dbReference type="Pfam" id="PF00701">
    <property type="entry name" value="DHDPS"/>
    <property type="match status" value="1"/>
</dbReference>
<feature type="active site" description="Proton donor/acceptor" evidence="12 14">
    <location>
        <position position="133"/>
    </location>
</feature>
<feature type="binding site" evidence="12 15">
    <location>
        <position position="45"/>
    </location>
    <ligand>
        <name>pyruvate</name>
        <dbReference type="ChEBI" id="CHEBI:15361"/>
    </ligand>
</feature>
<dbReference type="PRINTS" id="PR00146">
    <property type="entry name" value="DHPICSNTHASE"/>
</dbReference>
<keyword evidence="9 12" id="KW-0456">Lyase</keyword>
<comment type="pathway">
    <text evidence="2 12">Amino-acid biosynthesis; L-lysine biosynthesis via DAP pathway; (S)-tetrahydrodipicolinate from L-aspartate: step 3/4.</text>
</comment>
<keyword evidence="6 12" id="KW-0028">Amino-acid biosynthesis</keyword>
<dbReference type="GO" id="GO:0005829">
    <property type="term" value="C:cytosol"/>
    <property type="evidence" value="ECO:0007669"/>
    <property type="project" value="TreeGrafter"/>
</dbReference>
<dbReference type="NCBIfam" id="TIGR00674">
    <property type="entry name" value="dapA"/>
    <property type="match status" value="1"/>
</dbReference>
<dbReference type="RefSeq" id="WP_142660003.1">
    <property type="nucleotide sequence ID" value="NZ_CABFVA020000065.1"/>
</dbReference>
<evidence type="ECO:0000256" key="13">
    <source>
        <dbReference type="PIRNR" id="PIRNR001365"/>
    </source>
</evidence>
<dbReference type="HAMAP" id="MF_00418">
    <property type="entry name" value="DapA"/>
    <property type="match status" value="1"/>
</dbReference>
<dbReference type="Proteomes" id="UP000334923">
    <property type="component" value="Unassembled WGS sequence"/>
</dbReference>
<dbReference type="EC" id="4.3.3.7" evidence="4 12"/>
<dbReference type="GO" id="GO:0019877">
    <property type="term" value="P:diaminopimelate biosynthetic process"/>
    <property type="evidence" value="ECO:0007669"/>
    <property type="project" value="UniProtKB-UniRule"/>
</dbReference>
<dbReference type="OrthoDB" id="9782828at2"/>
<feature type="binding site" evidence="12 15">
    <location>
        <position position="204"/>
    </location>
    <ligand>
        <name>pyruvate</name>
        <dbReference type="ChEBI" id="CHEBI:15361"/>
    </ligand>
</feature>
<organism evidence="16 17">
    <name type="scientific">Methylacidimicrobium tartarophylax</name>
    <dbReference type="NCBI Taxonomy" id="1041768"/>
    <lineage>
        <taxon>Bacteria</taxon>
        <taxon>Pseudomonadati</taxon>
        <taxon>Verrucomicrobiota</taxon>
        <taxon>Methylacidimicrobium</taxon>
    </lineage>
</organism>
<comment type="caution">
    <text evidence="12">Was originally thought to be a dihydrodipicolinate synthase (DHDPS), catalyzing the condensation of (S)-aspartate-beta-semialdehyde [(S)-ASA] and pyruvate to dihydrodipicolinate (DHDP). However, it was shown in E.coli that the product of the enzymatic reaction is not dihydrodipicolinate but in fact (4S)-4-hydroxy-2,3,4,5-tetrahydro-(2S)-dipicolinic acid (HTPA), and that the consecutive dehydration reaction leading to DHDP is not spontaneous but catalyzed by DapB.</text>
</comment>
<comment type="function">
    <text evidence="1 12">Catalyzes the condensation of (S)-aspartate-beta-semialdehyde [(S)-ASA] and pyruvate to 4-hydroxy-tetrahydrodipicolinate (HTPA).</text>
</comment>
<dbReference type="InterPro" id="IPR002220">
    <property type="entry name" value="DapA-like"/>
</dbReference>
<evidence type="ECO:0000256" key="14">
    <source>
        <dbReference type="PIRSR" id="PIRSR001365-1"/>
    </source>
</evidence>
<comment type="similarity">
    <text evidence="3 12 13">Belongs to the DapA family.</text>
</comment>
<evidence type="ECO:0000256" key="7">
    <source>
        <dbReference type="ARBA" id="ARBA00022915"/>
    </source>
</evidence>
<keyword evidence="8 12" id="KW-0457">Lysine biosynthesis</keyword>
<dbReference type="EMBL" id="CABFVA020000065">
    <property type="protein sequence ID" value="VVM06351.1"/>
    <property type="molecule type" value="Genomic_DNA"/>
</dbReference>
<evidence type="ECO:0000256" key="6">
    <source>
        <dbReference type="ARBA" id="ARBA00022605"/>
    </source>
</evidence>
<evidence type="ECO:0000256" key="10">
    <source>
        <dbReference type="ARBA" id="ARBA00023270"/>
    </source>
</evidence>
<dbReference type="InterPro" id="IPR005263">
    <property type="entry name" value="DapA"/>
</dbReference>
<dbReference type="InterPro" id="IPR020624">
    <property type="entry name" value="Schiff_base-form_aldolases_CS"/>
</dbReference>
<dbReference type="CDD" id="cd00950">
    <property type="entry name" value="DHDPS"/>
    <property type="match status" value="1"/>
</dbReference>
<dbReference type="UniPathway" id="UPA00034">
    <property type="reaction ID" value="UER00017"/>
</dbReference>
<sequence>MKLSGAYTALVTPFRGDAVDDEALEHLVKEQIEGGIAGLVPVGTTGESPTLTLEEHIRVIAKTVEFAAGRVTVLAGTGSNSTVEAIELTQAAEKAGADGALLVTPYYNKPSQAGLYAHFSAIARSTRLPLVLYSIPGRCGVEIAVETVLALSQAHKTIIGLKEAGGSVDRLSQLRQVLPEDFALLSGDDSLTLPFLSVGAVGVISVASNLLPKAVVGLVHAFLSGNLQEAERLHRRLYPLFRDLFVETNPVPIKTALSLQGWMAPDVRLPLVPLQPSNRARLEKTLSLVGME</sequence>
<feature type="site" description="Part of a proton relay during catalysis" evidence="12">
    <location>
        <position position="107"/>
    </location>
</feature>
<keyword evidence="10 12" id="KW-0704">Schiff base</keyword>
<feature type="site" description="Part of a proton relay during catalysis" evidence="12">
    <location>
        <position position="44"/>
    </location>
</feature>
<dbReference type="AlphaFoldDB" id="A0A5E6MDJ3"/>
<keyword evidence="7 12" id="KW-0220">Diaminopimelate biosynthesis</keyword>
<dbReference type="PANTHER" id="PTHR12128">
    <property type="entry name" value="DIHYDRODIPICOLINATE SYNTHASE"/>
    <property type="match status" value="1"/>
</dbReference>
<dbReference type="GO" id="GO:0009089">
    <property type="term" value="P:lysine biosynthetic process via diaminopimelate"/>
    <property type="evidence" value="ECO:0007669"/>
    <property type="project" value="UniProtKB-UniRule"/>
</dbReference>
<name>A0A5E6MDJ3_9BACT</name>
<evidence type="ECO:0000256" key="8">
    <source>
        <dbReference type="ARBA" id="ARBA00023154"/>
    </source>
</evidence>
<comment type="subcellular location">
    <subcellularLocation>
        <location evidence="12">Cytoplasm</location>
    </subcellularLocation>
</comment>